<feature type="compositionally biased region" description="Basic and acidic residues" evidence="1">
    <location>
        <begin position="107"/>
        <end position="117"/>
    </location>
</feature>
<dbReference type="Proteomes" id="UP000036867">
    <property type="component" value="Unassembled WGS sequence"/>
</dbReference>
<feature type="compositionally biased region" description="Basic and acidic residues" evidence="1">
    <location>
        <begin position="146"/>
        <end position="155"/>
    </location>
</feature>
<evidence type="ECO:0000256" key="1">
    <source>
        <dbReference type="SAM" id="MobiDB-lite"/>
    </source>
</evidence>
<dbReference type="AlphaFoldDB" id="A0A0M0LNQ1"/>
<evidence type="ECO:0000313" key="3">
    <source>
        <dbReference type="Proteomes" id="UP000036867"/>
    </source>
</evidence>
<gene>
    <name evidence="2" type="ORF">AMD00_08890</name>
</gene>
<evidence type="ECO:0000313" key="2">
    <source>
        <dbReference type="EMBL" id="KOO52710.1"/>
    </source>
</evidence>
<keyword evidence="3" id="KW-1185">Reference proteome</keyword>
<sequence>MKWFKNVVARIMGDEIEEYDNEKKINNDRIEIQDTYEEYIEQEFETVQQEDSIPAFLRKRDAFRFPVISDSERSQMIQKETPSKQAPLQSNKKVKPKPQSVQPDQWQEQRQRQKQDRFQPTAQNQTTSQNRRSPFDNQVQQYQEPARFETREQRRPTTKNRYNEAPSKQERINPFNPKPNYDTTAPYRERPSSSLGRRSVESETETVTTTKPENVKKQKFKPTNVPSPVYGFQKPPVRSIHDQLEGNESNELKQTENHLEVTKQATIEVIESQHITATEESTIVETKVEEAQVITETEINAAQSNVETEEEEAQAIAETEVEEVQAIAETEVEEVQAIAETEV</sequence>
<feature type="non-terminal residue" evidence="2">
    <location>
        <position position="343"/>
    </location>
</feature>
<feature type="compositionally biased region" description="Polar residues" evidence="1">
    <location>
        <begin position="120"/>
        <end position="143"/>
    </location>
</feature>
<feature type="region of interest" description="Disordered" evidence="1">
    <location>
        <begin position="68"/>
        <end position="235"/>
    </location>
</feature>
<organism evidence="2 3">
    <name type="scientific">Viridibacillus arvi</name>
    <dbReference type="NCBI Taxonomy" id="263475"/>
    <lineage>
        <taxon>Bacteria</taxon>
        <taxon>Bacillati</taxon>
        <taxon>Bacillota</taxon>
        <taxon>Bacilli</taxon>
        <taxon>Bacillales</taxon>
        <taxon>Caryophanaceae</taxon>
        <taxon>Viridibacillus</taxon>
    </lineage>
</organism>
<proteinExistence type="predicted"/>
<accession>A0A0M0LNQ1</accession>
<protein>
    <submittedName>
        <fullName evidence="2">Uncharacterized protein</fullName>
    </submittedName>
</protein>
<dbReference type="GeneID" id="301139072"/>
<reference evidence="3" key="1">
    <citation type="submission" date="2015-08" db="EMBL/GenBank/DDBJ databases">
        <title>Fjat-10028 dsm 16317.</title>
        <authorList>
            <person name="Liu B."/>
            <person name="Wang J."/>
            <person name="Zhu Y."/>
            <person name="Liu G."/>
            <person name="Chen Q."/>
            <person name="Chen Z."/>
            <person name="Lan J."/>
            <person name="Che J."/>
            <person name="Ge C."/>
            <person name="Shi H."/>
            <person name="Pan Z."/>
            <person name="Liu X."/>
        </authorList>
    </citation>
    <scope>NUCLEOTIDE SEQUENCE [LARGE SCALE GENOMIC DNA]</scope>
    <source>
        <strain evidence="3">DSM 16317</strain>
    </source>
</reference>
<feature type="compositionally biased region" description="Low complexity" evidence="1">
    <location>
        <begin position="97"/>
        <end position="106"/>
    </location>
</feature>
<name>A0A0M0LNQ1_9BACL</name>
<dbReference type="EMBL" id="LILB01000001">
    <property type="protein sequence ID" value="KOO52710.1"/>
    <property type="molecule type" value="Genomic_DNA"/>
</dbReference>
<comment type="caution">
    <text evidence="2">The sequence shown here is derived from an EMBL/GenBank/DDBJ whole genome shotgun (WGS) entry which is preliminary data.</text>
</comment>
<dbReference type="RefSeq" id="WP_245639464.1">
    <property type="nucleotide sequence ID" value="NZ_LILB01000001.1"/>
</dbReference>
<feature type="compositionally biased region" description="Polar residues" evidence="1">
    <location>
        <begin position="74"/>
        <end position="88"/>
    </location>
</feature>